<name>A0A428RRP8_9HYPO</name>
<accession>A0A428RRP8</accession>
<evidence type="ECO:0000313" key="2">
    <source>
        <dbReference type="EMBL" id="RSL80141.1"/>
    </source>
</evidence>
<evidence type="ECO:0000256" key="1">
    <source>
        <dbReference type="SAM" id="MobiDB-lite"/>
    </source>
</evidence>
<comment type="caution">
    <text evidence="2">The sequence shown here is derived from an EMBL/GenBank/DDBJ whole genome shotgun (WGS) entry which is preliminary data.</text>
</comment>
<dbReference type="AlphaFoldDB" id="A0A428RRP8"/>
<organism evidence="2 3">
    <name type="scientific">Fusarium floridanum</name>
    <dbReference type="NCBI Taxonomy" id="1325733"/>
    <lineage>
        <taxon>Eukaryota</taxon>
        <taxon>Fungi</taxon>
        <taxon>Dikarya</taxon>
        <taxon>Ascomycota</taxon>
        <taxon>Pezizomycotina</taxon>
        <taxon>Sordariomycetes</taxon>
        <taxon>Hypocreomycetidae</taxon>
        <taxon>Hypocreales</taxon>
        <taxon>Nectriaceae</taxon>
        <taxon>Fusarium</taxon>
        <taxon>Fusarium solani species complex</taxon>
    </lineage>
</organism>
<feature type="region of interest" description="Disordered" evidence="1">
    <location>
        <begin position="54"/>
        <end position="73"/>
    </location>
</feature>
<gene>
    <name evidence="2" type="ORF">CEP51_006786</name>
</gene>
<proteinExistence type="predicted"/>
<protein>
    <submittedName>
        <fullName evidence="2">Uncharacterized protein</fullName>
    </submittedName>
</protein>
<reference evidence="2 3" key="1">
    <citation type="submission" date="2017-06" db="EMBL/GenBank/DDBJ databases">
        <title>Comparative genomic analysis of Ambrosia Fusariam Clade fungi.</title>
        <authorList>
            <person name="Stajich J.E."/>
            <person name="Carrillo J."/>
            <person name="Kijimoto T."/>
            <person name="Eskalen A."/>
            <person name="O'Donnell K."/>
            <person name="Kasson M."/>
        </authorList>
    </citation>
    <scope>NUCLEOTIDE SEQUENCE [LARGE SCALE GENOMIC DNA]</scope>
    <source>
        <strain evidence="2 3">NRRL62606</strain>
    </source>
</reference>
<feature type="region of interest" description="Disordered" evidence="1">
    <location>
        <begin position="1"/>
        <end position="22"/>
    </location>
</feature>
<dbReference type="EMBL" id="NKCL01000153">
    <property type="protein sequence ID" value="RSL80141.1"/>
    <property type="molecule type" value="Genomic_DNA"/>
</dbReference>
<evidence type="ECO:0000313" key="3">
    <source>
        <dbReference type="Proteomes" id="UP000287972"/>
    </source>
</evidence>
<keyword evidence="3" id="KW-1185">Reference proteome</keyword>
<dbReference type="Proteomes" id="UP000287972">
    <property type="component" value="Unassembled WGS sequence"/>
</dbReference>
<sequence length="73" mass="7850">MQCSSLRGHNPGIINAGVAGDEERERDLDGNNLFLGTGSALSTLDREYEANDSLVRKPKGSPGSLVGYEWGRN</sequence>